<feature type="non-terminal residue" evidence="2">
    <location>
        <position position="77"/>
    </location>
</feature>
<protein>
    <submittedName>
        <fullName evidence="2">Putative ovule protein</fullName>
    </submittedName>
</protein>
<evidence type="ECO:0000256" key="1">
    <source>
        <dbReference type="SAM" id="Phobius"/>
    </source>
</evidence>
<keyword evidence="1" id="KW-0472">Membrane</keyword>
<proteinExistence type="predicted"/>
<keyword evidence="1" id="KW-1133">Transmembrane helix</keyword>
<dbReference type="AlphaFoldDB" id="A0A0V0GFI6"/>
<feature type="transmembrane region" description="Helical" evidence="1">
    <location>
        <begin position="40"/>
        <end position="62"/>
    </location>
</feature>
<feature type="transmembrane region" description="Helical" evidence="1">
    <location>
        <begin position="6"/>
        <end position="28"/>
    </location>
</feature>
<accession>A0A0V0GFI6</accession>
<keyword evidence="1" id="KW-0812">Transmembrane</keyword>
<reference evidence="2" key="1">
    <citation type="submission" date="2015-12" db="EMBL/GenBank/DDBJ databases">
        <title>Gene expression during late stages of embryo sac development: a critical building block for successful pollen-pistil interactions.</title>
        <authorList>
            <person name="Liu Y."/>
            <person name="Joly V."/>
            <person name="Sabar M."/>
            <person name="Matton D.P."/>
        </authorList>
    </citation>
    <scope>NUCLEOTIDE SEQUENCE</scope>
</reference>
<sequence length="77" mass="8766">MSPLFLYNKIIVLHVHSLDIFIILKTTLNNSFSHPMPSLLVLLLNFTRISFGLVALPLHILVLTPLTSLTFIHLQYP</sequence>
<organism evidence="2">
    <name type="scientific">Solanum chacoense</name>
    <name type="common">Chaco potato</name>
    <dbReference type="NCBI Taxonomy" id="4108"/>
    <lineage>
        <taxon>Eukaryota</taxon>
        <taxon>Viridiplantae</taxon>
        <taxon>Streptophyta</taxon>
        <taxon>Embryophyta</taxon>
        <taxon>Tracheophyta</taxon>
        <taxon>Spermatophyta</taxon>
        <taxon>Magnoliopsida</taxon>
        <taxon>eudicotyledons</taxon>
        <taxon>Gunneridae</taxon>
        <taxon>Pentapetalae</taxon>
        <taxon>asterids</taxon>
        <taxon>lamiids</taxon>
        <taxon>Solanales</taxon>
        <taxon>Solanaceae</taxon>
        <taxon>Solanoideae</taxon>
        <taxon>Solaneae</taxon>
        <taxon>Solanum</taxon>
    </lineage>
</organism>
<evidence type="ECO:0000313" key="2">
    <source>
        <dbReference type="EMBL" id="JAP06621.1"/>
    </source>
</evidence>
<dbReference type="EMBL" id="GEDG01040748">
    <property type="protein sequence ID" value="JAP06621.1"/>
    <property type="molecule type" value="Transcribed_RNA"/>
</dbReference>
<name>A0A0V0GFI6_SOLCH</name>